<evidence type="ECO:0000313" key="2">
    <source>
        <dbReference type="EMBL" id="NME61969.1"/>
    </source>
</evidence>
<proteinExistence type="predicted"/>
<organism evidence="2 3">
    <name type="scientific">Bifidobacterium thermophilum</name>
    <dbReference type="NCBI Taxonomy" id="33905"/>
    <lineage>
        <taxon>Bacteria</taxon>
        <taxon>Bacillati</taxon>
        <taxon>Actinomycetota</taxon>
        <taxon>Actinomycetes</taxon>
        <taxon>Bifidobacteriales</taxon>
        <taxon>Bifidobacteriaceae</taxon>
        <taxon>Bifidobacterium</taxon>
    </lineage>
</organism>
<dbReference type="Proteomes" id="UP000588369">
    <property type="component" value="Unassembled WGS sequence"/>
</dbReference>
<gene>
    <name evidence="2" type="ORF">HF844_04020</name>
</gene>
<protein>
    <submittedName>
        <fullName evidence="2">Uncharacterized protein</fullName>
    </submittedName>
</protein>
<dbReference type="EMBL" id="JABAGI010000003">
    <property type="protein sequence ID" value="NME61969.1"/>
    <property type="molecule type" value="Genomic_DNA"/>
</dbReference>
<reference evidence="2 3" key="1">
    <citation type="submission" date="2020-04" db="EMBL/GenBank/DDBJ databases">
        <authorList>
            <person name="Hitch T.C.A."/>
            <person name="Wylensek D."/>
            <person name="Clavel T."/>
        </authorList>
    </citation>
    <scope>NUCLEOTIDE SEQUENCE [LARGE SCALE GENOMIC DNA]</scope>
    <source>
        <strain evidence="2 3">BSM-130-P53-3C</strain>
    </source>
</reference>
<dbReference type="RefSeq" id="WP_168984063.1">
    <property type="nucleotide sequence ID" value="NZ_JABAGI010000003.1"/>
</dbReference>
<feature type="compositionally biased region" description="Gly residues" evidence="1">
    <location>
        <begin position="10"/>
        <end position="27"/>
    </location>
</feature>
<comment type="caution">
    <text evidence="2">The sequence shown here is derived from an EMBL/GenBank/DDBJ whole genome shotgun (WGS) entry which is preliminary data.</text>
</comment>
<accession>A0A7X9RNI8</accession>
<evidence type="ECO:0000256" key="1">
    <source>
        <dbReference type="SAM" id="MobiDB-lite"/>
    </source>
</evidence>
<feature type="region of interest" description="Disordered" evidence="1">
    <location>
        <begin position="1"/>
        <end position="34"/>
    </location>
</feature>
<sequence length="260" mass="28346">MRQPRKPKGSPGGVGGQYDTIKGGGAEGLPAMGGPTVADVERALAPLVERARVEERDGVIHIDLNHAGLVRPEPDPGTGRMPDEYDPKRELWVPSRLADLDAPVGSVRRRRAEETLRWSGLTRSQAERLGDGHFAEVSKYAGSYSLDPDVANTLERLGGRIEVDDRERTGALAAGNVKVTSPMKDDPRRGVVYADGSRGAWHPMPGRSVSDFKTGDSAMSLLDRDSGREIGRLVSHDGVWRLVPGRDVIRFHEQSPYEPD</sequence>
<evidence type="ECO:0000313" key="3">
    <source>
        <dbReference type="Proteomes" id="UP000588369"/>
    </source>
</evidence>
<name>A0A7X9RNI8_9BIFI</name>
<dbReference type="AlphaFoldDB" id="A0A7X9RNI8"/>